<proteinExistence type="predicted"/>
<accession>A0A918UJP0</accession>
<reference evidence="2" key="2">
    <citation type="submission" date="2020-09" db="EMBL/GenBank/DDBJ databases">
        <authorList>
            <person name="Sun Q."/>
            <person name="Kim S."/>
        </authorList>
    </citation>
    <scope>NUCLEOTIDE SEQUENCE</scope>
    <source>
        <strain evidence="2">KCTC 12368</strain>
    </source>
</reference>
<dbReference type="Proteomes" id="UP000619457">
    <property type="component" value="Unassembled WGS sequence"/>
</dbReference>
<keyword evidence="1" id="KW-1133">Transmembrane helix</keyword>
<evidence type="ECO:0000313" key="2">
    <source>
        <dbReference type="EMBL" id="GGZ16351.1"/>
    </source>
</evidence>
<feature type="transmembrane region" description="Helical" evidence="1">
    <location>
        <begin position="331"/>
        <end position="352"/>
    </location>
</feature>
<dbReference type="EMBL" id="BMWX01000001">
    <property type="protein sequence ID" value="GGZ16351.1"/>
    <property type="molecule type" value="Genomic_DNA"/>
</dbReference>
<dbReference type="InterPro" id="IPR008537">
    <property type="entry name" value="DUF819"/>
</dbReference>
<keyword evidence="1" id="KW-0472">Membrane</keyword>
<feature type="transmembrane region" description="Helical" evidence="1">
    <location>
        <begin position="273"/>
        <end position="293"/>
    </location>
</feature>
<dbReference type="PRINTS" id="PR00173">
    <property type="entry name" value="EDTRNSPORT"/>
</dbReference>
<feature type="transmembrane region" description="Helical" evidence="1">
    <location>
        <begin position="12"/>
        <end position="32"/>
    </location>
</feature>
<dbReference type="Pfam" id="PF05684">
    <property type="entry name" value="DUF819"/>
    <property type="match status" value="1"/>
</dbReference>
<name>A0A918UJP0_9BACT</name>
<keyword evidence="1" id="KW-0812">Transmembrane</keyword>
<dbReference type="RefSeq" id="WP_018474157.1">
    <property type="nucleotide sequence ID" value="NZ_BMWX01000001.1"/>
</dbReference>
<comment type="caution">
    <text evidence="2">The sequence shown here is derived from an EMBL/GenBank/DDBJ whole genome shotgun (WGS) entry which is preliminary data.</text>
</comment>
<feature type="transmembrane region" description="Helical" evidence="1">
    <location>
        <begin position="170"/>
        <end position="194"/>
    </location>
</feature>
<protein>
    <submittedName>
        <fullName evidence="2">Membrane protein</fullName>
    </submittedName>
</protein>
<reference evidence="2" key="1">
    <citation type="journal article" date="2014" name="Int. J. Syst. Evol. Microbiol.">
        <title>Complete genome sequence of Corynebacterium casei LMG S-19264T (=DSM 44701T), isolated from a smear-ripened cheese.</title>
        <authorList>
            <consortium name="US DOE Joint Genome Institute (JGI-PGF)"/>
            <person name="Walter F."/>
            <person name="Albersmeier A."/>
            <person name="Kalinowski J."/>
            <person name="Ruckert C."/>
        </authorList>
    </citation>
    <scope>NUCLEOTIDE SEQUENCE</scope>
    <source>
        <strain evidence="2">KCTC 12368</strain>
    </source>
</reference>
<feature type="transmembrane region" description="Helical" evidence="1">
    <location>
        <begin position="39"/>
        <end position="62"/>
    </location>
</feature>
<feature type="transmembrane region" description="Helical" evidence="1">
    <location>
        <begin position="357"/>
        <end position="378"/>
    </location>
</feature>
<sequence>MEEQIPLITNDAVVLGILMGILALVFGTASIDKPFWKKFYSVVPTVLLCYFLPSILNSFGVISGEQSSLYKVASRFLLPASLVLFTLSIDFKSIIKLGPKALIMFLSGTVGIILGGPLALLVVSAIDPSVMGGAGPDEVWRGLATIAGSWIGGGANQTAMYKTFGASPVLFSQMIAVDVLIANLWLAVLLFWAGKPDRIDKLFKADTSAITALEAKVAAYRGSIMKIPSMADTLMVLGVGFGITGIAHWMADGIAPWFAENHPDLEKYSLDSAFFWIVVIATTAGLALSFTRARNLEGVGASRMGSVLLYVLVATVGMQMDLFAIMENPLLFLVGSLWMLFHITIMLVVAFIIKAPFFYVAVGSQANVGGAASAPIVASAFSPSLAPVGVLLAVFGYAAGTYGAYICGLLLQWVSNTN</sequence>
<evidence type="ECO:0000313" key="3">
    <source>
        <dbReference type="Proteomes" id="UP000619457"/>
    </source>
</evidence>
<dbReference type="AlphaFoldDB" id="A0A918UJP0"/>
<organism evidence="2 3">
    <name type="scientific">Echinicola pacifica</name>
    <dbReference type="NCBI Taxonomy" id="346377"/>
    <lineage>
        <taxon>Bacteria</taxon>
        <taxon>Pseudomonadati</taxon>
        <taxon>Bacteroidota</taxon>
        <taxon>Cytophagia</taxon>
        <taxon>Cytophagales</taxon>
        <taxon>Cyclobacteriaceae</taxon>
        <taxon>Echinicola</taxon>
    </lineage>
</organism>
<gene>
    <name evidence="2" type="ORF">GCM10007049_05820</name>
</gene>
<feature type="transmembrane region" description="Helical" evidence="1">
    <location>
        <begin position="101"/>
        <end position="126"/>
    </location>
</feature>
<feature type="transmembrane region" description="Helical" evidence="1">
    <location>
        <begin position="68"/>
        <end position="89"/>
    </location>
</feature>
<feature type="transmembrane region" description="Helical" evidence="1">
    <location>
        <begin position="305"/>
        <end position="325"/>
    </location>
</feature>
<feature type="transmembrane region" description="Helical" evidence="1">
    <location>
        <begin position="231"/>
        <end position="251"/>
    </location>
</feature>
<evidence type="ECO:0000256" key="1">
    <source>
        <dbReference type="SAM" id="Phobius"/>
    </source>
</evidence>
<dbReference type="PANTHER" id="PTHR34289">
    <property type="entry name" value="PROTEIN, PUTATIVE (DUF819)-RELATED"/>
    <property type="match status" value="1"/>
</dbReference>
<feature type="transmembrane region" description="Helical" evidence="1">
    <location>
        <begin position="390"/>
        <end position="414"/>
    </location>
</feature>
<dbReference type="PANTHER" id="PTHR34289:SF8">
    <property type="entry name" value="DUF819 DOMAIN-CONTAINING PROTEIN"/>
    <property type="match status" value="1"/>
</dbReference>
<keyword evidence="3" id="KW-1185">Reference proteome</keyword>